<dbReference type="InterPro" id="IPR043425">
    <property type="entry name" value="NusG-like"/>
</dbReference>
<dbReference type="InterPro" id="IPR008991">
    <property type="entry name" value="Translation_prot_SH3-like_sf"/>
</dbReference>
<dbReference type="NCBIfam" id="NF033644">
    <property type="entry name" value="antiterm_UpxY"/>
    <property type="match status" value="1"/>
</dbReference>
<keyword evidence="6" id="KW-1185">Reference proteome</keyword>
<dbReference type="Pfam" id="PF02357">
    <property type="entry name" value="NusG"/>
    <property type="match status" value="1"/>
</dbReference>
<gene>
    <name evidence="5" type="ORF">GM921_01345</name>
</gene>
<reference evidence="5" key="1">
    <citation type="submission" date="2019-11" db="EMBL/GenBank/DDBJ databases">
        <title>Description of Pedobacter sp. LMG 31464T.</title>
        <authorList>
            <person name="Carlier A."/>
            <person name="Qi S."/>
            <person name="Vandamme P."/>
        </authorList>
    </citation>
    <scope>NUCLEOTIDE SEQUENCE</scope>
    <source>
        <strain evidence="5">LMG 31464</strain>
    </source>
</reference>
<evidence type="ECO:0000259" key="4">
    <source>
        <dbReference type="Pfam" id="PF02357"/>
    </source>
</evidence>
<keyword evidence="2" id="KW-0805">Transcription regulation</keyword>
<dbReference type="Gene3D" id="3.30.70.940">
    <property type="entry name" value="NusG, N-terminal domain"/>
    <property type="match status" value="1"/>
</dbReference>
<proteinExistence type="predicted"/>
<dbReference type="AlphaFoldDB" id="A0A923DW25"/>
<dbReference type="SUPFAM" id="SSF50104">
    <property type="entry name" value="Translation proteins SH3-like domain"/>
    <property type="match status" value="1"/>
</dbReference>
<dbReference type="GO" id="GO:0006354">
    <property type="term" value="P:DNA-templated transcription elongation"/>
    <property type="evidence" value="ECO:0007669"/>
    <property type="project" value="InterPro"/>
</dbReference>
<evidence type="ECO:0000256" key="1">
    <source>
        <dbReference type="ARBA" id="ARBA00022814"/>
    </source>
</evidence>
<protein>
    <submittedName>
        <fullName evidence="5">UpxY family transcription antiterminator</fullName>
    </submittedName>
</protein>
<dbReference type="InterPro" id="IPR036735">
    <property type="entry name" value="NGN_dom_sf"/>
</dbReference>
<evidence type="ECO:0000313" key="5">
    <source>
        <dbReference type="EMBL" id="MBB2144116.1"/>
    </source>
</evidence>
<feature type="domain" description="NusG-like N-terminal" evidence="4">
    <location>
        <begin position="7"/>
        <end position="98"/>
    </location>
</feature>
<dbReference type="InterPro" id="IPR006645">
    <property type="entry name" value="NGN-like_dom"/>
</dbReference>
<dbReference type="PANTHER" id="PTHR30265">
    <property type="entry name" value="RHO-INTERACTING TRANSCRIPTION TERMINATION FACTOR NUSG"/>
    <property type="match status" value="1"/>
</dbReference>
<accession>A0A923DW25</accession>
<keyword evidence="1" id="KW-0889">Transcription antitermination</keyword>
<keyword evidence="3" id="KW-0804">Transcription</keyword>
<dbReference type="EMBL" id="WNXD01000001">
    <property type="protein sequence ID" value="MBB2144116.1"/>
    <property type="molecule type" value="Genomic_DNA"/>
</dbReference>
<dbReference type="PANTHER" id="PTHR30265:SF4">
    <property type="entry name" value="KOW MOTIF FAMILY PROTEIN, EXPRESSED"/>
    <property type="match status" value="1"/>
</dbReference>
<dbReference type="RefSeq" id="WP_182920816.1">
    <property type="nucleotide sequence ID" value="NZ_WNXD01000001.1"/>
</dbReference>
<dbReference type="GO" id="GO:0031564">
    <property type="term" value="P:transcription antitermination"/>
    <property type="evidence" value="ECO:0007669"/>
    <property type="project" value="UniProtKB-KW"/>
</dbReference>
<name>A0A923DW25_9SPHI</name>
<organism evidence="5 6">
    <name type="scientific">Pedobacter planticolens</name>
    <dbReference type="NCBI Taxonomy" id="2679964"/>
    <lineage>
        <taxon>Bacteria</taxon>
        <taxon>Pseudomonadati</taxon>
        <taxon>Bacteroidota</taxon>
        <taxon>Sphingobacteriia</taxon>
        <taxon>Sphingobacteriales</taxon>
        <taxon>Sphingobacteriaceae</taxon>
        <taxon>Pedobacter</taxon>
    </lineage>
</organism>
<evidence type="ECO:0000313" key="6">
    <source>
        <dbReference type="Proteomes" id="UP000601055"/>
    </source>
</evidence>
<dbReference type="SUPFAM" id="SSF82679">
    <property type="entry name" value="N-utilization substance G protein NusG, N-terminal domain"/>
    <property type="match status" value="1"/>
</dbReference>
<dbReference type="Proteomes" id="UP000601055">
    <property type="component" value="Unassembled WGS sequence"/>
</dbReference>
<comment type="caution">
    <text evidence="5">The sequence shown here is derived from an EMBL/GenBank/DDBJ whole genome shotgun (WGS) entry which is preliminary data.</text>
</comment>
<sequence>MIDSSYKWYPVYTRSRAEKTTQIALAKKNIISYLPLKKVLKQWSDRKKIVEEPLLKSYLFVYISAKEYAEVLMTSGMSRFIYFSGKIASIPDKQLEDLKLLLANETDLEVIEYDISPGEKVLIKAGPFKGIIAELVSLKSKKNIVLRLQELGYSIQINTSMAFIEPIV</sequence>
<evidence type="ECO:0000256" key="2">
    <source>
        <dbReference type="ARBA" id="ARBA00023015"/>
    </source>
</evidence>
<dbReference type="CDD" id="cd09895">
    <property type="entry name" value="NGN_SP_UpxY"/>
    <property type="match status" value="1"/>
</dbReference>
<evidence type="ECO:0000256" key="3">
    <source>
        <dbReference type="ARBA" id="ARBA00023163"/>
    </source>
</evidence>